<dbReference type="PROSITE" id="PS50932">
    <property type="entry name" value="HTH_LACI_2"/>
    <property type="match status" value="1"/>
</dbReference>
<reference evidence="7" key="1">
    <citation type="journal article" date="2021" name="PeerJ">
        <title>Extensive microbial diversity within the chicken gut microbiome revealed by metagenomics and culture.</title>
        <authorList>
            <person name="Gilroy R."/>
            <person name="Ravi A."/>
            <person name="Getino M."/>
            <person name="Pursley I."/>
            <person name="Horton D.L."/>
            <person name="Alikhan N.F."/>
            <person name="Baker D."/>
            <person name="Gharbi K."/>
            <person name="Hall N."/>
            <person name="Watson M."/>
            <person name="Adriaenssens E.M."/>
            <person name="Foster-Nyarko E."/>
            <person name="Jarju S."/>
            <person name="Secka A."/>
            <person name="Antonio M."/>
            <person name="Oren A."/>
            <person name="Chaudhuri R.R."/>
            <person name="La Ragione R."/>
            <person name="Hildebrand F."/>
            <person name="Pallen M.J."/>
        </authorList>
    </citation>
    <scope>NUCLEOTIDE SEQUENCE</scope>
    <source>
        <strain evidence="7">CHK195-9823</strain>
    </source>
</reference>
<dbReference type="SMART" id="SM00354">
    <property type="entry name" value="HTH_LACI"/>
    <property type="match status" value="1"/>
</dbReference>
<evidence type="ECO:0000259" key="6">
    <source>
        <dbReference type="PROSITE" id="PS50932"/>
    </source>
</evidence>
<evidence type="ECO:0000256" key="4">
    <source>
        <dbReference type="ARBA" id="ARBA00023163"/>
    </source>
</evidence>
<keyword evidence="3" id="KW-0238">DNA-binding</keyword>
<dbReference type="Proteomes" id="UP000886814">
    <property type="component" value="Unassembled WGS sequence"/>
</dbReference>
<name>A0A9D1TGK4_9FIRM</name>
<sequence>MVQENDLENGKKNKTSKKNVSLRDIARQCHVSVSTVSKALNDRRDISGSKKKEIQKAARELNYVPNYMASALKNRYTKNIGVLLSEKSGEGLMQEHFARILNSFKDTVEERGYVITFLNASNSPNRLSYIRQCRYMKFDGVLVLCADYDQDEVKELFESDIPIVSVDHKTKKHVNVASNQYEDMRRMMKFVFDRGHRKIAYIHGMDGEVTRDRLKAYRNFMEGHGLEIPGEYLYTCTYRDTDRAVALTKAVLALPKRPTCILYSDDLTAVSGLSVMQEMGIRVPEDISLAGYDGISIAKVVRPRITTIRQDTISMGIQAGNKLINRIEFPEADMEGETVTVDGMLEPGESVGVCR</sequence>
<keyword evidence="2" id="KW-0805">Transcription regulation</keyword>
<dbReference type="Gene3D" id="1.10.260.40">
    <property type="entry name" value="lambda repressor-like DNA-binding domains"/>
    <property type="match status" value="1"/>
</dbReference>
<feature type="region of interest" description="Disordered" evidence="5">
    <location>
        <begin position="1"/>
        <end position="21"/>
    </location>
</feature>
<dbReference type="Pfam" id="PF13377">
    <property type="entry name" value="Peripla_BP_3"/>
    <property type="match status" value="1"/>
</dbReference>
<dbReference type="InterPro" id="IPR046335">
    <property type="entry name" value="LacI/GalR-like_sensor"/>
</dbReference>
<dbReference type="SUPFAM" id="SSF53822">
    <property type="entry name" value="Periplasmic binding protein-like I"/>
    <property type="match status" value="1"/>
</dbReference>
<evidence type="ECO:0000256" key="1">
    <source>
        <dbReference type="ARBA" id="ARBA00022491"/>
    </source>
</evidence>
<dbReference type="EMBL" id="DXIQ01000094">
    <property type="protein sequence ID" value="HIV40034.1"/>
    <property type="molecule type" value="Genomic_DNA"/>
</dbReference>
<accession>A0A9D1TGK4</accession>
<gene>
    <name evidence="7" type="ORF">H9747_13740</name>
</gene>
<evidence type="ECO:0000313" key="8">
    <source>
        <dbReference type="Proteomes" id="UP000886814"/>
    </source>
</evidence>
<evidence type="ECO:0000313" key="7">
    <source>
        <dbReference type="EMBL" id="HIV40034.1"/>
    </source>
</evidence>
<feature type="domain" description="HTH lacI-type" evidence="6">
    <location>
        <begin position="20"/>
        <end position="74"/>
    </location>
</feature>
<comment type="caution">
    <text evidence="7">The sequence shown here is derived from an EMBL/GenBank/DDBJ whole genome shotgun (WGS) entry which is preliminary data.</text>
</comment>
<dbReference type="GO" id="GO:0000976">
    <property type="term" value="F:transcription cis-regulatory region binding"/>
    <property type="evidence" value="ECO:0007669"/>
    <property type="project" value="TreeGrafter"/>
</dbReference>
<dbReference type="CDD" id="cd06267">
    <property type="entry name" value="PBP1_LacI_sugar_binding-like"/>
    <property type="match status" value="1"/>
</dbReference>
<dbReference type="SUPFAM" id="SSF47413">
    <property type="entry name" value="lambda repressor-like DNA-binding domains"/>
    <property type="match status" value="1"/>
</dbReference>
<dbReference type="Gene3D" id="3.40.50.2300">
    <property type="match status" value="2"/>
</dbReference>
<dbReference type="InterPro" id="IPR000843">
    <property type="entry name" value="HTH_LacI"/>
</dbReference>
<dbReference type="PANTHER" id="PTHR30146:SF148">
    <property type="entry name" value="HTH-TYPE TRANSCRIPTIONAL REPRESSOR PURR-RELATED"/>
    <property type="match status" value="1"/>
</dbReference>
<dbReference type="AlphaFoldDB" id="A0A9D1TGK4"/>
<reference evidence="7" key="2">
    <citation type="submission" date="2021-04" db="EMBL/GenBank/DDBJ databases">
        <authorList>
            <person name="Gilroy R."/>
        </authorList>
    </citation>
    <scope>NUCLEOTIDE SEQUENCE</scope>
    <source>
        <strain evidence="7">CHK195-9823</strain>
    </source>
</reference>
<dbReference type="Pfam" id="PF00356">
    <property type="entry name" value="LacI"/>
    <property type="match status" value="1"/>
</dbReference>
<dbReference type="GO" id="GO:0003700">
    <property type="term" value="F:DNA-binding transcription factor activity"/>
    <property type="evidence" value="ECO:0007669"/>
    <property type="project" value="TreeGrafter"/>
</dbReference>
<dbReference type="InterPro" id="IPR010982">
    <property type="entry name" value="Lambda_DNA-bd_dom_sf"/>
</dbReference>
<evidence type="ECO:0000256" key="3">
    <source>
        <dbReference type="ARBA" id="ARBA00023125"/>
    </source>
</evidence>
<dbReference type="InterPro" id="IPR028082">
    <property type="entry name" value="Peripla_BP_I"/>
</dbReference>
<keyword evidence="1" id="KW-0678">Repressor</keyword>
<protein>
    <submittedName>
        <fullName evidence="7">LacI family transcriptional regulator</fullName>
    </submittedName>
</protein>
<dbReference type="CDD" id="cd01392">
    <property type="entry name" value="HTH_LacI"/>
    <property type="match status" value="1"/>
</dbReference>
<proteinExistence type="predicted"/>
<evidence type="ECO:0000256" key="5">
    <source>
        <dbReference type="SAM" id="MobiDB-lite"/>
    </source>
</evidence>
<dbReference type="PANTHER" id="PTHR30146">
    <property type="entry name" value="LACI-RELATED TRANSCRIPTIONAL REPRESSOR"/>
    <property type="match status" value="1"/>
</dbReference>
<evidence type="ECO:0000256" key="2">
    <source>
        <dbReference type="ARBA" id="ARBA00023015"/>
    </source>
</evidence>
<organism evidence="7 8">
    <name type="scientific">Candidatus Blautia stercorigallinarum</name>
    <dbReference type="NCBI Taxonomy" id="2838501"/>
    <lineage>
        <taxon>Bacteria</taxon>
        <taxon>Bacillati</taxon>
        <taxon>Bacillota</taxon>
        <taxon>Clostridia</taxon>
        <taxon>Lachnospirales</taxon>
        <taxon>Lachnospiraceae</taxon>
        <taxon>Blautia</taxon>
    </lineage>
</organism>
<keyword evidence="4" id="KW-0804">Transcription</keyword>